<sequence>MLQSLPMFLDLEEPIELQKGLSSIFSLSIVHRFLFHRSSVDLFLCHYTSSLSIEKQQTEAERSYHLQSRETTQHQPHSGRRSRGQCDLAASLVPDCKQLGKESSRARHAAVVAMELEEDEDEDATKETDCGDVEKVLDVAIPGAVHSDVAVEGRGRRRRGSLVHWGGGFGD</sequence>
<feature type="region of interest" description="Disordered" evidence="1">
    <location>
        <begin position="61"/>
        <end position="85"/>
    </location>
</feature>
<accession>A0AAV5L5C2</accession>
<organism evidence="2 3">
    <name type="scientific">Rubroshorea leprosula</name>
    <dbReference type="NCBI Taxonomy" id="152421"/>
    <lineage>
        <taxon>Eukaryota</taxon>
        <taxon>Viridiplantae</taxon>
        <taxon>Streptophyta</taxon>
        <taxon>Embryophyta</taxon>
        <taxon>Tracheophyta</taxon>
        <taxon>Spermatophyta</taxon>
        <taxon>Magnoliopsida</taxon>
        <taxon>eudicotyledons</taxon>
        <taxon>Gunneridae</taxon>
        <taxon>Pentapetalae</taxon>
        <taxon>rosids</taxon>
        <taxon>malvids</taxon>
        <taxon>Malvales</taxon>
        <taxon>Dipterocarpaceae</taxon>
        <taxon>Rubroshorea</taxon>
    </lineage>
</organism>
<keyword evidence="3" id="KW-1185">Reference proteome</keyword>
<feature type="compositionally biased region" description="Basic and acidic residues" evidence="1">
    <location>
        <begin position="61"/>
        <end position="72"/>
    </location>
</feature>
<evidence type="ECO:0000313" key="3">
    <source>
        <dbReference type="Proteomes" id="UP001054252"/>
    </source>
</evidence>
<reference evidence="2 3" key="1">
    <citation type="journal article" date="2021" name="Commun. Biol.">
        <title>The genome of Shorea leprosula (Dipterocarpaceae) highlights the ecological relevance of drought in aseasonal tropical rainforests.</title>
        <authorList>
            <person name="Ng K.K.S."/>
            <person name="Kobayashi M.J."/>
            <person name="Fawcett J.A."/>
            <person name="Hatakeyama M."/>
            <person name="Paape T."/>
            <person name="Ng C.H."/>
            <person name="Ang C.C."/>
            <person name="Tnah L.H."/>
            <person name="Lee C.T."/>
            <person name="Nishiyama T."/>
            <person name="Sese J."/>
            <person name="O'Brien M.J."/>
            <person name="Copetti D."/>
            <person name="Mohd Noor M.I."/>
            <person name="Ong R.C."/>
            <person name="Putra M."/>
            <person name="Sireger I.Z."/>
            <person name="Indrioko S."/>
            <person name="Kosugi Y."/>
            <person name="Izuno A."/>
            <person name="Isagi Y."/>
            <person name="Lee S.L."/>
            <person name="Shimizu K.K."/>
        </authorList>
    </citation>
    <scope>NUCLEOTIDE SEQUENCE [LARGE SCALE GENOMIC DNA]</scope>
    <source>
        <strain evidence="2">214</strain>
    </source>
</reference>
<gene>
    <name evidence="2" type="ORF">SLEP1_g40924</name>
</gene>
<dbReference type="EMBL" id="BPVZ01000095">
    <property type="protein sequence ID" value="GKV32309.1"/>
    <property type="molecule type" value="Genomic_DNA"/>
</dbReference>
<proteinExistence type="predicted"/>
<name>A0AAV5L5C2_9ROSI</name>
<dbReference type="AlphaFoldDB" id="A0AAV5L5C2"/>
<comment type="caution">
    <text evidence="2">The sequence shown here is derived from an EMBL/GenBank/DDBJ whole genome shotgun (WGS) entry which is preliminary data.</text>
</comment>
<dbReference type="Proteomes" id="UP001054252">
    <property type="component" value="Unassembled WGS sequence"/>
</dbReference>
<evidence type="ECO:0000256" key="1">
    <source>
        <dbReference type="SAM" id="MobiDB-lite"/>
    </source>
</evidence>
<protein>
    <submittedName>
        <fullName evidence="2">Uncharacterized protein</fullName>
    </submittedName>
</protein>
<evidence type="ECO:0000313" key="2">
    <source>
        <dbReference type="EMBL" id="GKV32309.1"/>
    </source>
</evidence>